<feature type="compositionally biased region" description="Basic and acidic residues" evidence="2">
    <location>
        <begin position="202"/>
        <end position="217"/>
    </location>
</feature>
<evidence type="ECO:0000313" key="4">
    <source>
        <dbReference type="EMBL" id="KAF3079937.1"/>
    </source>
</evidence>
<evidence type="ECO:0000256" key="1">
    <source>
        <dbReference type="ARBA" id="ARBA00010218"/>
    </source>
</evidence>
<dbReference type="InterPro" id="IPR040150">
    <property type="entry name" value="Iwr1"/>
</dbReference>
<feature type="compositionally biased region" description="Acidic residues" evidence="2">
    <location>
        <begin position="545"/>
        <end position="557"/>
    </location>
</feature>
<dbReference type="InterPro" id="IPR013883">
    <property type="entry name" value="TF_Iwr1_dom"/>
</dbReference>
<dbReference type="Pfam" id="PF08574">
    <property type="entry name" value="Iwr1"/>
    <property type="match status" value="1"/>
</dbReference>
<feature type="compositionally biased region" description="Acidic residues" evidence="2">
    <location>
        <begin position="510"/>
        <end position="536"/>
    </location>
</feature>
<sequence length="596" mass="66230">MISAYQLKLKLASKGGDQDNCAISHTIGDVSFALVGVAVGIWAEPQPQPPTPSIPQAISLTRSTSPQTSPTIHHPDLLPTPRNGSPTPYYQDQAAKKRGSRTNPAYGQPPPVQTLQSQQAFANPQEFKIVVESKRRRVDGEFCFILHDTVETATSGTASPLPPNGLKPQQLTVPGSFKEGSTRPDDALRDGLQPGGLNETTSSDREGRPIAADRRLPIGKREIKKAVSPARSVRLKKKPVPVAARHRLSESISSNAPIDELGPLSPTSKAEVRRYHLSKKMKIENGAFGQVTGKKRERGLVPVFMEGAGRVAKKRSAIKIGTNDYDIGSDEEDMEYDSMEEQQRPRARKKPQTHAKEKAMLQRQRSRDASRTRNAAKEEKPLDKSTEGLEFGFDSDELAKQLQDMVLDYISNQPDLDNYPANPKSPVQEKKSKVINPLGGGVGGGTWADVEKRMDVDAAGDVMKLDSDGEEGEWVYDVYFRQEIKKSKDGSTAVTNGDYGVLVISNSDDEQWWYENDEDEESASDVWGSDDEDSNAEEYYKNDYPDEDDYDAADSDNDYDRVKQYTQPRIRGRKKRGVWDYESDGSYDLEREDESD</sequence>
<comment type="caution">
    <text evidence="4">The sequence shown here is derived from an EMBL/GenBank/DDBJ whole genome shotgun (WGS) entry which is preliminary data.</text>
</comment>
<feature type="region of interest" description="Disordered" evidence="2">
    <location>
        <begin position="46"/>
        <end position="112"/>
    </location>
</feature>
<organism evidence="4 5">
    <name type="scientific">Orbilia oligospora</name>
    <name type="common">Nematode-trapping fungus</name>
    <name type="synonym">Arthrobotrys oligospora</name>
    <dbReference type="NCBI Taxonomy" id="2813651"/>
    <lineage>
        <taxon>Eukaryota</taxon>
        <taxon>Fungi</taxon>
        <taxon>Dikarya</taxon>
        <taxon>Ascomycota</taxon>
        <taxon>Pezizomycotina</taxon>
        <taxon>Orbiliomycetes</taxon>
        <taxon>Orbiliales</taxon>
        <taxon>Orbiliaceae</taxon>
        <taxon>Orbilia</taxon>
    </lineage>
</organism>
<feature type="compositionally biased region" description="Basic and acidic residues" evidence="2">
    <location>
        <begin position="354"/>
        <end position="387"/>
    </location>
</feature>
<dbReference type="EMBL" id="WIQW01000145">
    <property type="protein sequence ID" value="KAF3079937.1"/>
    <property type="molecule type" value="Genomic_DNA"/>
</dbReference>
<dbReference type="GO" id="GO:0005737">
    <property type="term" value="C:cytoplasm"/>
    <property type="evidence" value="ECO:0007669"/>
    <property type="project" value="TreeGrafter"/>
</dbReference>
<feature type="region of interest" description="Disordered" evidence="2">
    <location>
        <begin position="323"/>
        <end position="389"/>
    </location>
</feature>
<reference evidence="4 5" key="1">
    <citation type="submission" date="2019-06" db="EMBL/GenBank/DDBJ databases">
        <authorList>
            <person name="Palmer J.M."/>
        </authorList>
    </citation>
    <scope>NUCLEOTIDE SEQUENCE [LARGE SCALE GENOMIC DNA]</scope>
    <source>
        <strain evidence="4 5">TWF102</strain>
    </source>
</reference>
<name>A0A7C8N2V1_ORBOL</name>
<feature type="region of interest" description="Disordered" evidence="2">
    <location>
        <begin position="510"/>
        <end position="577"/>
    </location>
</feature>
<evidence type="ECO:0000259" key="3">
    <source>
        <dbReference type="Pfam" id="PF08574"/>
    </source>
</evidence>
<feature type="compositionally biased region" description="Basic and acidic residues" evidence="2">
    <location>
        <begin position="180"/>
        <end position="189"/>
    </location>
</feature>
<dbReference type="Proteomes" id="UP000475325">
    <property type="component" value="Unassembled WGS sequence"/>
</dbReference>
<feature type="compositionally biased region" description="Polar residues" evidence="2">
    <location>
        <begin position="58"/>
        <end position="71"/>
    </location>
</feature>
<evidence type="ECO:0000313" key="5">
    <source>
        <dbReference type="Proteomes" id="UP000475325"/>
    </source>
</evidence>
<dbReference type="PANTHER" id="PTHR28063">
    <property type="entry name" value="RNA POLYMERASE II NUCLEAR LOCALIZATION PROTEIN IWR1"/>
    <property type="match status" value="1"/>
</dbReference>
<feature type="domain" description="Transcription factor Iwr1" evidence="3">
    <location>
        <begin position="473"/>
        <end position="548"/>
    </location>
</feature>
<proteinExistence type="inferred from homology"/>
<dbReference type="AlphaFoldDB" id="A0A7C8N2V1"/>
<protein>
    <recommendedName>
        <fullName evidence="3">Transcription factor Iwr1 domain-containing protein</fullName>
    </recommendedName>
</protein>
<gene>
    <name evidence="4" type="ORF">TWF102_002545</name>
</gene>
<dbReference type="PANTHER" id="PTHR28063:SF1">
    <property type="entry name" value="RNA POLYMERASE II NUCLEAR LOCALIZATION PROTEIN IWR1"/>
    <property type="match status" value="1"/>
</dbReference>
<comment type="similarity">
    <text evidence="1">Belongs to the IWR1/SLC7A6OS family.</text>
</comment>
<feature type="region of interest" description="Disordered" evidence="2">
    <location>
        <begin position="154"/>
        <end position="217"/>
    </location>
</feature>
<feature type="region of interest" description="Disordered" evidence="2">
    <location>
        <begin position="413"/>
        <end position="448"/>
    </location>
</feature>
<dbReference type="GO" id="GO:0006606">
    <property type="term" value="P:protein import into nucleus"/>
    <property type="evidence" value="ECO:0007669"/>
    <property type="project" value="InterPro"/>
</dbReference>
<feature type="compositionally biased region" description="Acidic residues" evidence="2">
    <location>
        <begin position="327"/>
        <end position="340"/>
    </location>
</feature>
<evidence type="ECO:0000256" key="2">
    <source>
        <dbReference type="SAM" id="MobiDB-lite"/>
    </source>
</evidence>
<accession>A0A7C8N2V1</accession>